<sequence>MRNGYFEDYKPIFVMVGLEIIYAALSLLGKVALAQGMSAKVLVVYRQGLATLALAPVAYCSHRRNNSEVALGMKSFSLLFLAALLGTTLNQYFYFLGLHLGSAALATAMINLIPAITFIMAASLGLEKVSLRSSRSIAKIGGTILCVGGAMAMALLKGPKLLGMVLWISNAPHDVQGAGEDWVMGCVFLLGSCCCWSLWLILQVPISKCCSGPVSMAAWMCFLGFLQSAVLTFFLEPDSRAWRLGSSLQIFYCIYAGIVGTGVSVYVQAWCVSKRGPLFTAMFNPLCTVITTIFGFFLLHEELHLGSLAGAICVVVGLYIVLWGKAQGVHTQREQIMGEAQDVHSTAGTFGLEDPLLVDGGQDTIEGNKLNTSKARN</sequence>
<dbReference type="InterPro" id="IPR000620">
    <property type="entry name" value="EamA_dom"/>
</dbReference>
<feature type="transmembrane region" description="Helical" evidence="6">
    <location>
        <begin position="247"/>
        <end position="267"/>
    </location>
</feature>
<keyword evidence="3 6" id="KW-0812">Transmembrane</keyword>
<comment type="similarity">
    <text evidence="2 6">Belongs to the drug/metabolite transporter (DMT) superfamily. Plant drug/metabolite exporter (P-DME) (TC 2.A.7.4) family.</text>
</comment>
<feature type="domain" description="EamA" evidence="7">
    <location>
        <begin position="184"/>
        <end position="322"/>
    </location>
</feature>
<feature type="transmembrane region" description="Helical" evidence="6">
    <location>
        <begin position="100"/>
        <end position="124"/>
    </location>
</feature>
<dbReference type="GO" id="GO:0016020">
    <property type="term" value="C:membrane"/>
    <property type="evidence" value="ECO:0007669"/>
    <property type="project" value="UniProtKB-SubCell"/>
</dbReference>
<reference evidence="8" key="1">
    <citation type="submission" date="2015-07" db="EMBL/GenBank/DDBJ databases">
        <title>Transcriptome Assembly of Anthurium amnicola.</title>
        <authorList>
            <person name="Suzuki J."/>
        </authorList>
    </citation>
    <scope>NUCLEOTIDE SEQUENCE</scope>
</reference>
<feature type="transmembrane region" description="Helical" evidence="6">
    <location>
        <begin position="12"/>
        <end position="33"/>
    </location>
</feature>
<evidence type="ECO:0000313" key="8">
    <source>
        <dbReference type="EMBL" id="JAT42836.1"/>
    </source>
</evidence>
<keyword evidence="5 6" id="KW-0472">Membrane</keyword>
<evidence type="ECO:0000256" key="4">
    <source>
        <dbReference type="ARBA" id="ARBA00022989"/>
    </source>
</evidence>
<comment type="subcellular location">
    <subcellularLocation>
        <location evidence="1 6">Membrane</location>
        <topology evidence="1 6">Multi-pass membrane protein</topology>
    </subcellularLocation>
</comment>
<evidence type="ECO:0000256" key="5">
    <source>
        <dbReference type="ARBA" id="ARBA00023136"/>
    </source>
</evidence>
<dbReference type="InterPro" id="IPR037185">
    <property type="entry name" value="EmrE-like"/>
</dbReference>
<dbReference type="SUPFAM" id="SSF103481">
    <property type="entry name" value="Multidrug resistance efflux transporter EmrE"/>
    <property type="match status" value="2"/>
</dbReference>
<evidence type="ECO:0000256" key="6">
    <source>
        <dbReference type="RuleBase" id="RU363077"/>
    </source>
</evidence>
<feature type="transmembrane region" description="Helical" evidence="6">
    <location>
        <begin position="305"/>
        <end position="324"/>
    </location>
</feature>
<protein>
    <recommendedName>
        <fullName evidence="6">WAT1-related protein</fullName>
    </recommendedName>
</protein>
<dbReference type="AlphaFoldDB" id="A0A1D1XKC3"/>
<feature type="transmembrane region" description="Helical" evidence="6">
    <location>
        <begin position="136"/>
        <end position="156"/>
    </location>
</feature>
<evidence type="ECO:0000256" key="2">
    <source>
        <dbReference type="ARBA" id="ARBA00007635"/>
    </source>
</evidence>
<dbReference type="EMBL" id="GDJX01025100">
    <property type="protein sequence ID" value="JAT42836.1"/>
    <property type="molecule type" value="Transcribed_RNA"/>
</dbReference>
<organism evidence="8">
    <name type="scientific">Anthurium amnicola</name>
    <dbReference type="NCBI Taxonomy" id="1678845"/>
    <lineage>
        <taxon>Eukaryota</taxon>
        <taxon>Viridiplantae</taxon>
        <taxon>Streptophyta</taxon>
        <taxon>Embryophyta</taxon>
        <taxon>Tracheophyta</taxon>
        <taxon>Spermatophyta</taxon>
        <taxon>Magnoliopsida</taxon>
        <taxon>Liliopsida</taxon>
        <taxon>Araceae</taxon>
        <taxon>Pothoideae</taxon>
        <taxon>Potheae</taxon>
        <taxon>Anthurium</taxon>
    </lineage>
</organism>
<keyword evidence="4 6" id="KW-1133">Transmembrane helix</keyword>
<gene>
    <name evidence="8" type="primary">5NG4_58</name>
    <name evidence="9" type="synonym">5NG4_16</name>
    <name evidence="8" type="ORF">g.52726</name>
    <name evidence="9" type="ORF">g.52728</name>
</gene>
<evidence type="ECO:0000259" key="7">
    <source>
        <dbReference type="Pfam" id="PF00892"/>
    </source>
</evidence>
<evidence type="ECO:0000313" key="9">
    <source>
        <dbReference type="EMBL" id="JAT51500.1"/>
    </source>
</evidence>
<name>A0A1D1XKC3_9ARAE</name>
<accession>A0A1D1XKC3</accession>
<dbReference type="Pfam" id="PF00892">
    <property type="entry name" value="EamA"/>
    <property type="match status" value="2"/>
</dbReference>
<dbReference type="PANTHER" id="PTHR31218">
    <property type="entry name" value="WAT1-RELATED PROTEIN"/>
    <property type="match status" value="1"/>
</dbReference>
<feature type="transmembrane region" description="Helical" evidence="6">
    <location>
        <begin position="39"/>
        <end position="59"/>
    </location>
</feature>
<evidence type="ECO:0000256" key="3">
    <source>
        <dbReference type="ARBA" id="ARBA00022692"/>
    </source>
</evidence>
<feature type="transmembrane region" description="Helical" evidence="6">
    <location>
        <begin position="214"/>
        <end position="235"/>
    </location>
</feature>
<evidence type="ECO:0000256" key="1">
    <source>
        <dbReference type="ARBA" id="ARBA00004141"/>
    </source>
</evidence>
<dbReference type="EMBL" id="GDJX01016436">
    <property type="protein sequence ID" value="JAT51500.1"/>
    <property type="molecule type" value="Transcribed_RNA"/>
</dbReference>
<dbReference type="InterPro" id="IPR030184">
    <property type="entry name" value="WAT1-related"/>
</dbReference>
<feature type="domain" description="EamA" evidence="7">
    <location>
        <begin position="12"/>
        <end position="149"/>
    </location>
</feature>
<feature type="transmembrane region" description="Helical" evidence="6">
    <location>
        <begin position="71"/>
        <end position="94"/>
    </location>
</feature>
<dbReference type="GO" id="GO:0022857">
    <property type="term" value="F:transmembrane transporter activity"/>
    <property type="evidence" value="ECO:0007669"/>
    <property type="project" value="InterPro"/>
</dbReference>
<feature type="transmembrane region" description="Helical" evidence="6">
    <location>
        <begin position="279"/>
        <end position="299"/>
    </location>
</feature>
<proteinExistence type="inferred from homology"/>
<feature type="transmembrane region" description="Helical" evidence="6">
    <location>
        <begin position="182"/>
        <end position="202"/>
    </location>
</feature>